<dbReference type="EMBL" id="SOKJ01000351">
    <property type="protein sequence ID" value="TET08560.1"/>
    <property type="molecule type" value="Genomic_DNA"/>
</dbReference>
<comment type="caution">
    <text evidence="1">The sequence shown here is derived from an EMBL/GenBank/DDBJ whole genome shotgun (WGS) entry which is preliminary data.</text>
</comment>
<gene>
    <name evidence="1" type="ORF">E3J84_06135</name>
</gene>
<dbReference type="Proteomes" id="UP000316360">
    <property type="component" value="Unassembled WGS sequence"/>
</dbReference>
<proteinExistence type="predicted"/>
<evidence type="ECO:0000313" key="2">
    <source>
        <dbReference type="Proteomes" id="UP000316360"/>
    </source>
</evidence>
<organism evidence="1 2">
    <name type="scientific">Aerophobetes bacterium</name>
    <dbReference type="NCBI Taxonomy" id="2030807"/>
    <lineage>
        <taxon>Bacteria</taxon>
        <taxon>Candidatus Aerophobota</taxon>
    </lineage>
</organism>
<reference evidence="1 2" key="1">
    <citation type="submission" date="2019-03" db="EMBL/GenBank/DDBJ databases">
        <title>Metabolic potential of uncultured bacteria and archaea associated with petroleum seepage in deep-sea sediments.</title>
        <authorList>
            <person name="Dong X."/>
            <person name="Hubert C."/>
        </authorList>
    </citation>
    <scope>NUCLEOTIDE SEQUENCE [LARGE SCALE GENOMIC DNA]</scope>
    <source>
        <strain evidence="1">E44_bin7</strain>
    </source>
</reference>
<protein>
    <submittedName>
        <fullName evidence="1">Uncharacterized protein</fullName>
    </submittedName>
</protein>
<sequence length="77" mass="8907">MAVRSKSISKIKKCYQSEWLLFDVSKIDKQNRPLEGKLLAHSVNRNAVYEAWSKVRVNLPYLTYTGRRPKKGIVSVL</sequence>
<evidence type="ECO:0000313" key="1">
    <source>
        <dbReference type="EMBL" id="TET08560.1"/>
    </source>
</evidence>
<dbReference type="AlphaFoldDB" id="A0A523RRZ6"/>
<accession>A0A523RRZ6</accession>
<name>A0A523RRZ6_UNCAE</name>